<feature type="modified residue" description="4-aspartylphosphate" evidence="1">
    <location>
        <position position="64"/>
    </location>
</feature>
<keyword evidence="4" id="KW-1185">Reference proteome</keyword>
<evidence type="ECO:0000313" key="3">
    <source>
        <dbReference type="EMBL" id="OCL96180.1"/>
    </source>
</evidence>
<dbReference type="SUPFAM" id="SSF52172">
    <property type="entry name" value="CheY-like"/>
    <property type="match status" value="1"/>
</dbReference>
<protein>
    <submittedName>
        <fullName evidence="3">Regulator of RpoS</fullName>
    </submittedName>
</protein>
<dbReference type="PANTHER" id="PTHR43228">
    <property type="entry name" value="TWO-COMPONENT RESPONSE REGULATOR"/>
    <property type="match status" value="1"/>
</dbReference>
<dbReference type="Pfam" id="PF00072">
    <property type="entry name" value="Response_reg"/>
    <property type="match status" value="1"/>
</dbReference>
<keyword evidence="1" id="KW-0597">Phosphoprotein</keyword>
<organism evidence="3 4">
    <name type="scientific">Aliarcobacter thereius LMG 24486</name>
    <dbReference type="NCBI Taxonomy" id="1032240"/>
    <lineage>
        <taxon>Bacteria</taxon>
        <taxon>Pseudomonadati</taxon>
        <taxon>Campylobacterota</taxon>
        <taxon>Epsilonproteobacteria</taxon>
        <taxon>Campylobacterales</taxon>
        <taxon>Arcobacteraceae</taxon>
        <taxon>Aliarcobacter</taxon>
    </lineage>
</organism>
<dbReference type="PANTHER" id="PTHR43228:SF1">
    <property type="entry name" value="TWO-COMPONENT RESPONSE REGULATOR ARR22"/>
    <property type="match status" value="1"/>
</dbReference>
<dbReference type="InterPro" id="IPR052048">
    <property type="entry name" value="ST_Response_Regulator"/>
</dbReference>
<accession>A0A1C7WQY7</accession>
<dbReference type="InterPro" id="IPR011006">
    <property type="entry name" value="CheY-like_superfamily"/>
</dbReference>
<dbReference type="Proteomes" id="UP000092987">
    <property type="component" value="Unassembled WGS sequence"/>
</dbReference>
<evidence type="ECO:0000313" key="4">
    <source>
        <dbReference type="Proteomes" id="UP000092987"/>
    </source>
</evidence>
<proteinExistence type="predicted"/>
<dbReference type="Gene3D" id="3.40.50.2300">
    <property type="match status" value="1"/>
</dbReference>
<gene>
    <name evidence="3" type="primary">rssB_2</name>
    <name evidence="3" type="ORF">AA347_01671</name>
</gene>
<dbReference type="InterPro" id="IPR001789">
    <property type="entry name" value="Sig_transdc_resp-reg_receiver"/>
</dbReference>
<evidence type="ECO:0000256" key="1">
    <source>
        <dbReference type="PROSITE-ProRule" id="PRU00169"/>
    </source>
</evidence>
<name>A0A1C7WQY7_9BACT</name>
<dbReference type="PROSITE" id="PS50110">
    <property type="entry name" value="RESPONSE_REGULATORY"/>
    <property type="match status" value="1"/>
</dbReference>
<sequence>MFKQGTELLKNKKLNLLYAEDDLELRDKVVYFIKDKFENIYLASDGIDALEIYNKKIVDIIITDISMPKLTGIDLIKEIRKRDKKKR</sequence>
<comment type="caution">
    <text evidence="3">The sequence shown here is derived from an EMBL/GenBank/DDBJ whole genome shotgun (WGS) entry which is preliminary data.</text>
</comment>
<feature type="domain" description="Response regulatory" evidence="2">
    <location>
        <begin position="15"/>
        <end position="87"/>
    </location>
</feature>
<dbReference type="RefSeq" id="WP_066390543.1">
    <property type="nucleotide sequence ID" value="NZ_CP035926.1"/>
</dbReference>
<evidence type="ECO:0000259" key="2">
    <source>
        <dbReference type="PROSITE" id="PS50110"/>
    </source>
</evidence>
<reference evidence="3 4" key="1">
    <citation type="submission" date="2015-10" db="EMBL/GenBank/DDBJ databases">
        <authorList>
            <person name="Rovetto F.F."/>
            <person name="Cocolin L.L."/>
            <person name="Illeghems K.K."/>
            <person name="Van Nieuwerbuegh F.F."/>
            <person name="Houf K.K."/>
        </authorList>
    </citation>
    <scope>NUCLEOTIDE SEQUENCE [LARGE SCALE GENOMIC DNA]</scope>
    <source>
        <strain evidence="3 4">LMG 24486</strain>
    </source>
</reference>
<dbReference type="EMBL" id="LLKQ01000001">
    <property type="protein sequence ID" value="OCL96180.1"/>
    <property type="molecule type" value="Genomic_DNA"/>
</dbReference>